<organism evidence="1">
    <name type="scientific">viral metagenome</name>
    <dbReference type="NCBI Taxonomy" id="1070528"/>
    <lineage>
        <taxon>unclassified sequences</taxon>
        <taxon>metagenomes</taxon>
        <taxon>organismal metagenomes</taxon>
    </lineage>
</organism>
<name>A0A6C0HJQ3_9ZZZZ</name>
<proteinExistence type="predicted"/>
<reference evidence="1" key="1">
    <citation type="journal article" date="2020" name="Nature">
        <title>Giant virus diversity and host interactions through global metagenomics.</title>
        <authorList>
            <person name="Schulz F."/>
            <person name="Roux S."/>
            <person name="Paez-Espino D."/>
            <person name="Jungbluth S."/>
            <person name="Walsh D.A."/>
            <person name="Denef V.J."/>
            <person name="McMahon K.D."/>
            <person name="Konstantinidis K.T."/>
            <person name="Eloe-Fadrosh E.A."/>
            <person name="Kyrpides N.C."/>
            <person name="Woyke T."/>
        </authorList>
    </citation>
    <scope>NUCLEOTIDE SEQUENCE</scope>
    <source>
        <strain evidence="1">GVMAG-M-3300023184-120</strain>
    </source>
</reference>
<dbReference type="AlphaFoldDB" id="A0A6C0HJQ3"/>
<evidence type="ECO:0000313" key="1">
    <source>
        <dbReference type="EMBL" id="QHT80346.1"/>
    </source>
</evidence>
<dbReference type="EMBL" id="MN739967">
    <property type="protein sequence ID" value="QHT80346.1"/>
    <property type="molecule type" value="Genomic_DNA"/>
</dbReference>
<accession>A0A6C0HJQ3</accession>
<sequence length="171" mass="19996">MGGFENGQEQTKKMEELMDSDTFDEIDSSNVYADVEPEEIHKKILVGSYIRGDLLLYASGIDGGTFLKFKIEDVHQYLLENCIFRVRRRSFTTLRIIQVIILKMGEYTVLDKTYWIRLIQRCWRSRLAQYKSDLIALRKKYLHHREINGNYPGGARIKGKKIVGLLKFLSQ</sequence>
<protein>
    <submittedName>
        <fullName evidence="1">Uncharacterized protein</fullName>
    </submittedName>
</protein>